<name>A0ABY5AMV8_9CYAN</name>
<dbReference type="Gene3D" id="1.10.287.130">
    <property type="match status" value="1"/>
</dbReference>
<dbReference type="InterPro" id="IPR003594">
    <property type="entry name" value="HATPase_dom"/>
</dbReference>
<dbReference type="EC" id="2.7.13.3" evidence="2"/>
<dbReference type="CDD" id="cd00082">
    <property type="entry name" value="HisKA"/>
    <property type="match status" value="1"/>
</dbReference>
<dbReference type="PROSITE" id="PS50110">
    <property type="entry name" value="RESPONSE_REGULATORY"/>
    <property type="match status" value="1"/>
</dbReference>
<dbReference type="InterPro" id="IPR003661">
    <property type="entry name" value="HisK_dim/P_dom"/>
</dbReference>
<protein>
    <recommendedName>
        <fullName evidence="2">histidine kinase</fullName>
        <ecNumber evidence="2">2.7.13.3</ecNumber>
    </recommendedName>
</protein>
<keyword evidence="4 9" id="KW-0418">Kinase</keyword>
<dbReference type="PANTHER" id="PTHR43547:SF2">
    <property type="entry name" value="HYBRID SIGNAL TRANSDUCTION HISTIDINE KINASE C"/>
    <property type="match status" value="1"/>
</dbReference>
<gene>
    <name evidence="9" type="ORF">NEA10_11845</name>
</gene>
<reference evidence="9" key="1">
    <citation type="submission" date="2022-06" db="EMBL/GenBank/DDBJ databases">
        <title>Genome sequence of Phormidium yuhuli AB48 isolated from an industrial photobioreactor environment.</title>
        <authorList>
            <person name="Qiu Y."/>
            <person name="Noonan A.J.C."/>
            <person name="Dofher K."/>
            <person name="Koch M."/>
            <person name="Kieft B."/>
            <person name="Lin X."/>
            <person name="Ziels R.M."/>
            <person name="Hallam S.J."/>
        </authorList>
    </citation>
    <scope>NUCLEOTIDE SEQUENCE</scope>
    <source>
        <strain evidence="9">AB48</strain>
    </source>
</reference>
<dbReference type="SUPFAM" id="SSF47384">
    <property type="entry name" value="Homodimeric domain of signal transducing histidine kinase"/>
    <property type="match status" value="1"/>
</dbReference>
<dbReference type="SMART" id="SM00388">
    <property type="entry name" value="HisKA"/>
    <property type="match status" value="1"/>
</dbReference>
<dbReference type="InterPro" id="IPR004358">
    <property type="entry name" value="Sig_transdc_His_kin-like_C"/>
</dbReference>
<dbReference type="SUPFAM" id="SSF55874">
    <property type="entry name" value="ATPase domain of HSP90 chaperone/DNA topoisomerase II/histidine kinase"/>
    <property type="match status" value="1"/>
</dbReference>
<dbReference type="Gene3D" id="3.40.50.2300">
    <property type="match status" value="1"/>
</dbReference>
<evidence type="ECO:0000256" key="6">
    <source>
        <dbReference type="PROSITE-ProRule" id="PRU00169"/>
    </source>
</evidence>
<dbReference type="InterPro" id="IPR036890">
    <property type="entry name" value="HATPase_C_sf"/>
</dbReference>
<dbReference type="EMBL" id="CP098611">
    <property type="protein sequence ID" value="USR89574.1"/>
    <property type="molecule type" value="Genomic_DNA"/>
</dbReference>
<dbReference type="Proteomes" id="UP001056708">
    <property type="component" value="Chromosome"/>
</dbReference>
<dbReference type="PRINTS" id="PR00344">
    <property type="entry name" value="BCTRLSENSOR"/>
</dbReference>
<dbReference type="InterPro" id="IPR036097">
    <property type="entry name" value="HisK_dim/P_sf"/>
</dbReference>
<evidence type="ECO:0000256" key="1">
    <source>
        <dbReference type="ARBA" id="ARBA00000085"/>
    </source>
</evidence>
<evidence type="ECO:0000256" key="4">
    <source>
        <dbReference type="ARBA" id="ARBA00022777"/>
    </source>
</evidence>
<dbReference type="PROSITE" id="PS50109">
    <property type="entry name" value="HIS_KIN"/>
    <property type="match status" value="1"/>
</dbReference>
<keyword evidence="5" id="KW-0902">Two-component regulatory system</keyword>
<dbReference type="Gene3D" id="3.30.565.10">
    <property type="entry name" value="Histidine kinase-like ATPase, C-terminal domain"/>
    <property type="match status" value="1"/>
</dbReference>
<sequence length="369" mass="41836">MTKIEPKIDRILAVDDSPDNLFLVQAILEDEGYIIDLADDGFAALEQIERNPPDLILLDVMMPNLDGYEVTRRVRTQSDLPYIPILLITAHEGSSVVKGLDVGADDFIRKPVEMEELQARVRSLLRLKHTIDERDRMAREREDFVSRLTHDLRTPLVAADRMLNLMQSQAFGEISQSMDEAIATMIRSNNNLLDMVNLLLEVYRYEAGRKQLTFAPFNLCETLNEILDELSPIAQDKQLEVVRDFQGEICEIVGDRLELYRVFINLIGNAIKFTDQGKIEVRLSRPVSSHDSLMLEVEDTGIGIEQSDRANLFTRFRQGDHKRSGSGLGLHLCQRIIDAHQGEIDVRSKVGEGSLFRIKLPLHINGMSG</sequence>
<evidence type="ECO:0000256" key="5">
    <source>
        <dbReference type="ARBA" id="ARBA00023012"/>
    </source>
</evidence>
<keyword evidence="3 6" id="KW-0597">Phosphoprotein</keyword>
<dbReference type="PANTHER" id="PTHR43547">
    <property type="entry name" value="TWO-COMPONENT HISTIDINE KINASE"/>
    <property type="match status" value="1"/>
</dbReference>
<feature type="domain" description="Histidine kinase" evidence="7">
    <location>
        <begin position="147"/>
        <end position="364"/>
    </location>
</feature>
<dbReference type="Pfam" id="PF02518">
    <property type="entry name" value="HATPase_c"/>
    <property type="match status" value="1"/>
</dbReference>
<dbReference type="Pfam" id="PF00072">
    <property type="entry name" value="Response_reg"/>
    <property type="match status" value="1"/>
</dbReference>
<dbReference type="SMART" id="SM00448">
    <property type="entry name" value="REC"/>
    <property type="match status" value="1"/>
</dbReference>
<organism evidence="9 10">
    <name type="scientific">Phormidium yuhuli AB48</name>
    <dbReference type="NCBI Taxonomy" id="2940671"/>
    <lineage>
        <taxon>Bacteria</taxon>
        <taxon>Bacillati</taxon>
        <taxon>Cyanobacteriota</taxon>
        <taxon>Cyanophyceae</taxon>
        <taxon>Oscillatoriophycideae</taxon>
        <taxon>Oscillatoriales</taxon>
        <taxon>Oscillatoriaceae</taxon>
        <taxon>Phormidium</taxon>
        <taxon>Phormidium yuhuli</taxon>
    </lineage>
</organism>
<dbReference type="SMART" id="SM00387">
    <property type="entry name" value="HATPase_c"/>
    <property type="match status" value="1"/>
</dbReference>
<evidence type="ECO:0000313" key="10">
    <source>
        <dbReference type="Proteomes" id="UP001056708"/>
    </source>
</evidence>
<feature type="modified residue" description="4-aspartylphosphate" evidence="6">
    <location>
        <position position="59"/>
    </location>
</feature>
<evidence type="ECO:0000259" key="8">
    <source>
        <dbReference type="PROSITE" id="PS50110"/>
    </source>
</evidence>
<feature type="domain" description="Response regulatory" evidence="8">
    <location>
        <begin position="10"/>
        <end position="125"/>
    </location>
</feature>
<evidence type="ECO:0000313" key="9">
    <source>
        <dbReference type="EMBL" id="USR89574.1"/>
    </source>
</evidence>
<keyword evidence="4 9" id="KW-0808">Transferase</keyword>
<proteinExistence type="predicted"/>
<evidence type="ECO:0000256" key="3">
    <source>
        <dbReference type="ARBA" id="ARBA00022553"/>
    </source>
</evidence>
<evidence type="ECO:0000256" key="2">
    <source>
        <dbReference type="ARBA" id="ARBA00012438"/>
    </source>
</evidence>
<dbReference type="Pfam" id="PF00512">
    <property type="entry name" value="HisKA"/>
    <property type="match status" value="1"/>
</dbReference>
<evidence type="ECO:0000259" key="7">
    <source>
        <dbReference type="PROSITE" id="PS50109"/>
    </source>
</evidence>
<dbReference type="RefSeq" id="WP_252660330.1">
    <property type="nucleotide sequence ID" value="NZ_CP098611.1"/>
</dbReference>
<keyword evidence="10" id="KW-1185">Reference proteome</keyword>
<comment type="catalytic activity">
    <reaction evidence="1">
        <text>ATP + protein L-histidine = ADP + protein N-phospho-L-histidine.</text>
        <dbReference type="EC" id="2.7.13.3"/>
    </reaction>
</comment>
<dbReference type="InterPro" id="IPR011006">
    <property type="entry name" value="CheY-like_superfamily"/>
</dbReference>
<accession>A0ABY5AMV8</accession>
<dbReference type="SUPFAM" id="SSF52172">
    <property type="entry name" value="CheY-like"/>
    <property type="match status" value="1"/>
</dbReference>
<dbReference type="InterPro" id="IPR005467">
    <property type="entry name" value="His_kinase_dom"/>
</dbReference>
<dbReference type="GO" id="GO:0016301">
    <property type="term" value="F:kinase activity"/>
    <property type="evidence" value="ECO:0007669"/>
    <property type="project" value="UniProtKB-KW"/>
</dbReference>
<dbReference type="InterPro" id="IPR001789">
    <property type="entry name" value="Sig_transdc_resp-reg_receiver"/>
</dbReference>